<dbReference type="InterPro" id="IPR022369">
    <property type="entry name" value="Integral_membrane_TerC_rswitch"/>
</dbReference>
<keyword evidence="3 5" id="KW-1133">Transmembrane helix</keyword>
<feature type="transmembrane region" description="Helical" evidence="5">
    <location>
        <begin position="6"/>
        <end position="23"/>
    </location>
</feature>
<comment type="subcellular location">
    <subcellularLocation>
        <location evidence="1">Membrane</location>
        <topology evidence="1">Multi-pass membrane protein</topology>
    </subcellularLocation>
</comment>
<feature type="transmembrane region" description="Helical" evidence="5">
    <location>
        <begin position="278"/>
        <end position="297"/>
    </location>
</feature>
<reference evidence="6" key="1">
    <citation type="journal article" date="2015" name="Proc. Natl. Acad. Sci. U.S.A.">
        <title>Networks of energetic and metabolic interactions define dynamics in microbial communities.</title>
        <authorList>
            <person name="Embree M."/>
            <person name="Liu J.K."/>
            <person name="Al-Bassam M.M."/>
            <person name="Zengler K."/>
        </authorList>
    </citation>
    <scope>NUCLEOTIDE SEQUENCE</scope>
</reference>
<dbReference type="Pfam" id="PF03741">
    <property type="entry name" value="TerC"/>
    <property type="match status" value="1"/>
</dbReference>
<evidence type="ECO:0000313" key="6">
    <source>
        <dbReference type="EMBL" id="KUG22093.1"/>
    </source>
</evidence>
<sequence length="312" mass="35590">MTLWWILFGVFILAMLALDLGVFNRKAHVIKMKEALLWVGFWVTLACLFGAGVYYFYGQAKALEFFTAYIIEYSLSIDNLFVFLLIFRFFNVPREYEHKALFWGILLALITRAVFIFAGVALINKFHWIMYVFGVFLIYTGIKLALNKETEVHPDKNIAIKLLRYLTPVTKEFREARFFVVENGRLFATPMLAVLLALETTDIIFAIDSIPAVLAISRDPFIVYTSNVFAILGLRSLFFAISGLMKLFHLLHYGLAVILSYVGVKMLMANVYHIPTGISLAVISSVLVISVIASMIWPDTKYENIPHIIIKD</sequence>
<dbReference type="InterPro" id="IPR005496">
    <property type="entry name" value="Integral_membrane_TerC"/>
</dbReference>
<organism evidence="6">
    <name type="scientific">hydrocarbon metagenome</name>
    <dbReference type="NCBI Taxonomy" id="938273"/>
    <lineage>
        <taxon>unclassified sequences</taxon>
        <taxon>metagenomes</taxon>
        <taxon>ecological metagenomes</taxon>
    </lineage>
</organism>
<dbReference type="GO" id="GO:0016020">
    <property type="term" value="C:membrane"/>
    <property type="evidence" value="ECO:0007669"/>
    <property type="project" value="UniProtKB-SubCell"/>
</dbReference>
<evidence type="ECO:0000256" key="1">
    <source>
        <dbReference type="ARBA" id="ARBA00004141"/>
    </source>
</evidence>
<proteinExistence type="predicted"/>
<feature type="transmembrane region" description="Helical" evidence="5">
    <location>
        <begin position="35"/>
        <end position="57"/>
    </location>
</feature>
<feature type="transmembrane region" description="Helical" evidence="5">
    <location>
        <begin position="102"/>
        <end position="122"/>
    </location>
</feature>
<comment type="caution">
    <text evidence="6">The sequence shown here is derived from an EMBL/GenBank/DDBJ whole genome shotgun (WGS) entry which is preliminary data.</text>
</comment>
<keyword evidence="4 5" id="KW-0472">Membrane</keyword>
<feature type="transmembrane region" description="Helical" evidence="5">
    <location>
        <begin position="253"/>
        <end position="272"/>
    </location>
</feature>
<accession>A0A0W8FMF8</accession>
<dbReference type="AlphaFoldDB" id="A0A0W8FMF8"/>
<feature type="transmembrane region" description="Helical" evidence="5">
    <location>
        <begin position="221"/>
        <end position="241"/>
    </location>
</feature>
<evidence type="ECO:0000256" key="3">
    <source>
        <dbReference type="ARBA" id="ARBA00022989"/>
    </source>
</evidence>
<keyword evidence="2 5" id="KW-0812">Transmembrane</keyword>
<evidence type="ECO:0000256" key="5">
    <source>
        <dbReference type="SAM" id="Phobius"/>
    </source>
</evidence>
<gene>
    <name evidence="6" type="ORF">ASZ90_008133</name>
</gene>
<dbReference type="PANTHER" id="PTHR30238:SF0">
    <property type="entry name" value="THYLAKOID MEMBRANE PROTEIN TERC, CHLOROPLASTIC"/>
    <property type="match status" value="1"/>
</dbReference>
<dbReference type="NCBIfam" id="TIGR03718">
    <property type="entry name" value="R_switched_Alx"/>
    <property type="match status" value="1"/>
</dbReference>
<name>A0A0W8FMF8_9ZZZZ</name>
<evidence type="ECO:0000256" key="4">
    <source>
        <dbReference type="ARBA" id="ARBA00023136"/>
    </source>
</evidence>
<dbReference type="EMBL" id="LNQE01000987">
    <property type="protein sequence ID" value="KUG22093.1"/>
    <property type="molecule type" value="Genomic_DNA"/>
</dbReference>
<dbReference type="PANTHER" id="PTHR30238">
    <property type="entry name" value="MEMBRANE BOUND PREDICTED REDOX MODULATOR"/>
    <property type="match status" value="1"/>
</dbReference>
<protein>
    <submittedName>
        <fullName evidence="6">Integral membrane protein terc</fullName>
    </submittedName>
</protein>
<feature type="transmembrane region" description="Helical" evidence="5">
    <location>
        <begin position="69"/>
        <end position="90"/>
    </location>
</feature>
<feature type="transmembrane region" description="Helical" evidence="5">
    <location>
        <begin position="192"/>
        <end position="215"/>
    </location>
</feature>
<feature type="transmembrane region" description="Helical" evidence="5">
    <location>
        <begin position="128"/>
        <end position="146"/>
    </location>
</feature>
<evidence type="ECO:0000256" key="2">
    <source>
        <dbReference type="ARBA" id="ARBA00022692"/>
    </source>
</evidence>